<gene>
    <name evidence="2" type="primary">Contig8576.g9148</name>
    <name evidence="2" type="ORF">STYLEM_20568</name>
</gene>
<reference evidence="2 3" key="1">
    <citation type="submission" date="2014-06" db="EMBL/GenBank/DDBJ databases">
        <authorList>
            <person name="Swart Estienne"/>
        </authorList>
    </citation>
    <scope>NUCLEOTIDE SEQUENCE [LARGE SCALE GENOMIC DNA]</scope>
    <source>
        <strain evidence="2 3">130c</strain>
    </source>
</reference>
<organism evidence="2 3">
    <name type="scientific">Stylonychia lemnae</name>
    <name type="common">Ciliate</name>
    <dbReference type="NCBI Taxonomy" id="5949"/>
    <lineage>
        <taxon>Eukaryota</taxon>
        <taxon>Sar</taxon>
        <taxon>Alveolata</taxon>
        <taxon>Ciliophora</taxon>
        <taxon>Intramacronucleata</taxon>
        <taxon>Spirotrichea</taxon>
        <taxon>Stichotrichia</taxon>
        <taxon>Sporadotrichida</taxon>
        <taxon>Oxytrichidae</taxon>
        <taxon>Stylonychinae</taxon>
        <taxon>Stylonychia</taxon>
    </lineage>
</organism>
<dbReference type="AlphaFoldDB" id="A0A078BCU6"/>
<evidence type="ECO:0000256" key="1">
    <source>
        <dbReference type="SAM" id="MobiDB-lite"/>
    </source>
</evidence>
<sequence length="312" mass="36116">MQNQGINPLSDKNQEEDTTALSLETNEELPRYSNIFANSQSITRNKSYTDYNAKQKRYSMIRQLKQYFRRGQKMIGKNFSSFQEKSQGFKQTSNYRLIKKNCKGRKTGSKLKTLLIVKKNNEFGSQNIIHTMSTIEVPQSQQNQISSNNKNCYQFNNAAQSLEQIDKNPPKLIGNQDTNIPQIGNGLTSEQILALRNVRMKQFLFDLSMHEDCGKSVQMPSSRYLNMYADVLNLLSNNKDDFQHFSMLLKKFIPNISQEQISITREVIFLLVNFFRLLLLINQISLLPFFFANSTHRVLSPLTSVKQQQEKV</sequence>
<evidence type="ECO:0000313" key="3">
    <source>
        <dbReference type="Proteomes" id="UP000039865"/>
    </source>
</evidence>
<accession>A0A078BCU6</accession>
<protein>
    <submittedName>
        <fullName evidence="2">Uncharacterized protein</fullName>
    </submittedName>
</protein>
<feature type="region of interest" description="Disordered" evidence="1">
    <location>
        <begin position="1"/>
        <end position="24"/>
    </location>
</feature>
<feature type="compositionally biased region" description="Polar residues" evidence="1">
    <location>
        <begin position="1"/>
        <end position="11"/>
    </location>
</feature>
<dbReference type="EMBL" id="CCKQ01019397">
    <property type="protein sequence ID" value="CDW91413.1"/>
    <property type="molecule type" value="Genomic_DNA"/>
</dbReference>
<dbReference type="InParanoid" id="A0A078BCU6"/>
<keyword evidence="3" id="KW-1185">Reference proteome</keyword>
<evidence type="ECO:0000313" key="2">
    <source>
        <dbReference type="EMBL" id="CDW91413.1"/>
    </source>
</evidence>
<name>A0A078BCU6_STYLE</name>
<dbReference type="Proteomes" id="UP000039865">
    <property type="component" value="Unassembled WGS sequence"/>
</dbReference>
<proteinExistence type="predicted"/>